<comment type="caution">
    <text evidence="4">The sequence shown here is derived from an EMBL/GenBank/DDBJ whole genome shotgun (WGS) entry which is preliminary data.</text>
</comment>
<evidence type="ECO:0000256" key="2">
    <source>
        <dbReference type="PROSITE-ProRule" id="PRU00059"/>
    </source>
</evidence>
<gene>
    <name evidence="4" type="ORF">FSP39_005232</name>
</gene>
<feature type="non-terminal residue" evidence="4">
    <location>
        <position position="1"/>
    </location>
</feature>
<evidence type="ECO:0000256" key="1">
    <source>
        <dbReference type="ARBA" id="ARBA00023157"/>
    </source>
</evidence>
<dbReference type="Pfam" id="PF00431">
    <property type="entry name" value="CUB"/>
    <property type="match status" value="1"/>
</dbReference>
<dbReference type="Proteomes" id="UP001186944">
    <property type="component" value="Unassembled WGS sequence"/>
</dbReference>
<organism evidence="4 5">
    <name type="scientific">Pinctada imbricata</name>
    <name type="common">Atlantic pearl-oyster</name>
    <name type="synonym">Pinctada martensii</name>
    <dbReference type="NCBI Taxonomy" id="66713"/>
    <lineage>
        <taxon>Eukaryota</taxon>
        <taxon>Metazoa</taxon>
        <taxon>Spiralia</taxon>
        <taxon>Lophotrochozoa</taxon>
        <taxon>Mollusca</taxon>
        <taxon>Bivalvia</taxon>
        <taxon>Autobranchia</taxon>
        <taxon>Pteriomorphia</taxon>
        <taxon>Pterioida</taxon>
        <taxon>Pterioidea</taxon>
        <taxon>Pteriidae</taxon>
        <taxon>Pinctada</taxon>
    </lineage>
</organism>
<accession>A0AA88XN67</accession>
<keyword evidence="5" id="KW-1185">Reference proteome</keyword>
<name>A0AA88XN67_PINIB</name>
<evidence type="ECO:0000313" key="5">
    <source>
        <dbReference type="Proteomes" id="UP001186944"/>
    </source>
</evidence>
<sequence>GFAISGTTAQAAKDPHLEFLMSLGGDLSFYDIQDINDGYQCTASCNLTTSPTCENGGFLNSDCECKCPYGLTGTTCGGTTSTTCGEVISLSNGESTHITSPNYPSRYATGTECVWLIKVIKNSPEN</sequence>
<dbReference type="AlphaFoldDB" id="A0AA88XN67"/>
<dbReference type="InterPro" id="IPR000859">
    <property type="entry name" value="CUB_dom"/>
</dbReference>
<dbReference type="InterPro" id="IPR035914">
    <property type="entry name" value="Sperma_CUB_dom_sf"/>
</dbReference>
<dbReference type="Gene3D" id="2.60.120.290">
    <property type="entry name" value="Spermadhesin, CUB domain"/>
    <property type="match status" value="1"/>
</dbReference>
<proteinExistence type="predicted"/>
<comment type="caution">
    <text evidence="2">Lacks conserved residue(s) required for the propagation of feature annotation.</text>
</comment>
<dbReference type="SUPFAM" id="SSF49854">
    <property type="entry name" value="Spermadhesin, CUB domain"/>
    <property type="match status" value="1"/>
</dbReference>
<feature type="domain" description="CUB" evidence="3">
    <location>
        <begin position="76"/>
        <end position="126"/>
    </location>
</feature>
<reference evidence="4" key="1">
    <citation type="submission" date="2019-08" db="EMBL/GenBank/DDBJ databases">
        <title>The improved chromosome-level genome for the pearl oyster Pinctada fucata martensii using PacBio sequencing and Hi-C.</title>
        <authorList>
            <person name="Zheng Z."/>
        </authorList>
    </citation>
    <scope>NUCLEOTIDE SEQUENCE</scope>
    <source>
        <strain evidence="4">ZZ-2019</strain>
        <tissue evidence="4">Adductor muscle</tissue>
    </source>
</reference>
<evidence type="ECO:0000259" key="3">
    <source>
        <dbReference type="PROSITE" id="PS01180"/>
    </source>
</evidence>
<dbReference type="PROSITE" id="PS01180">
    <property type="entry name" value="CUB"/>
    <property type="match status" value="1"/>
</dbReference>
<evidence type="ECO:0000313" key="4">
    <source>
        <dbReference type="EMBL" id="KAK3087384.1"/>
    </source>
</evidence>
<dbReference type="EMBL" id="VSWD01000011">
    <property type="protein sequence ID" value="KAK3087384.1"/>
    <property type="molecule type" value="Genomic_DNA"/>
</dbReference>
<protein>
    <recommendedName>
        <fullName evidence="3">CUB domain-containing protein</fullName>
    </recommendedName>
</protein>
<keyword evidence="1" id="KW-1015">Disulfide bond</keyword>